<dbReference type="GO" id="GO:0016787">
    <property type="term" value="F:hydrolase activity"/>
    <property type="evidence" value="ECO:0007669"/>
    <property type="project" value="UniProtKB-KW"/>
</dbReference>
<evidence type="ECO:0000313" key="3">
    <source>
        <dbReference type="EMBL" id="MDP9822599.1"/>
    </source>
</evidence>
<reference evidence="3 4" key="1">
    <citation type="submission" date="2023-07" db="EMBL/GenBank/DDBJ databases">
        <title>Sequencing the genomes of 1000 actinobacteria strains.</title>
        <authorList>
            <person name="Klenk H.-P."/>
        </authorList>
    </citation>
    <scope>NUCLEOTIDE SEQUENCE [LARGE SCALE GENOMIC DNA]</scope>
    <source>
        <strain evidence="3 4">GD13</strain>
    </source>
</reference>
<dbReference type="InterPro" id="IPR016047">
    <property type="entry name" value="M23ase_b-sheet_dom"/>
</dbReference>
<gene>
    <name evidence="3" type="ORF">J2S59_002408</name>
</gene>
<accession>A0ABT9NQZ1</accession>
<dbReference type="EMBL" id="JAUSQM010000001">
    <property type="protein sequence ID" value="MDP9822599.1"/>
    <property type="molecule type" value="Genomic_DNA"/>
</dbReference>
<comment type="caution">
    <text evidence="3">The sequence shown here is derived from an EMBL/GenBank/DDBJ whole genome shotgun (WGS) entry which is preliminary data.</text>
</comment>
<dbReference type="RefSeq" id="WP_181641967.1">
    <property type="nucleotide sequence ID" value="NZ_CCXJ01000317.1"/>
</dbReference>
<keyword evidence="3" id="KW-0378">Hydrolase</keyword>
<dbReference type="Gene3D" id="2.70.70.10">
    <property type="entry name" value="Glucose Permease (Domain IIA)"/>
    <property type="match status" value="1"/>
</dbReference>
<protein>
    <submittedName>
        <fullName evidence="3">Murein DD-endopeptidase MepM/ murein hydrolase activator NlpD</fullName>
    </submittedName>
</protein>
<sequence>MTSALRTSCRASLMAVLVALILLVASSPAAGFGEPASTDGVWPLDPRPEVVKGFDPPAVTWGAGHRGVDLRGYVGQPVRAALGGTISYAGMLAGRGVVVVDHGGRRTTYEPVDVEVSVGDVVARGGRLGTLAPTPGHCAPLYCLHWGLIHTTFTGDEYVDPLTLVGGGPVRLVPWDGLPSTRGFGPSGPAPSSALAAAALPVESGARVGLTVGLA</sequence>
<organism evidence="3 4">
    <name type="scientific">Nocardioides massiliensis</name>
    <dbReference type="NCBI Taxonomy" id="1325935"/>
    <lineage>
        <taxon>Bacteria</taxon>
        <taxon>Bacillati</taxon>
        <taxon>Actinomycetota</taxon>
        <taxon>Actinomycetes</taxon>
        <taxon>Propionibacteriales</taxon>
        <taxon>Nocardioidaceae</taxon>
        <taxon>Nocardioides</taxon>
    </lineage>
</organism>
<dbReference type="Proteomes" id="UP001240447">
    <property type="component" value="Unassembled WGS sequence"/>
</dbReference>
<dbReference type="SUPFAM" id="SSF51261">
    <property type="entry name" value="Duplicated hybrid motif"/>
    <property type="match status" value="1"/>
</dbReference>
<dbReference type="InterPro" id="IPR011055">
    <property type="entry name" value="Dup_hybrid_motif"/>
</dbReference>
<feature type="domain" description="M23ase beta-sheet core" evidence="2">
    <location>
        <begin position="64"/>
        <end position="150"/>
    </location>
</feature>
<name>A0ABT9NQZ1_9ACTN</name>
<keyword evidence="4" id="KW-1185">Reference proteome</keyword>
<feature type="chain" id="PRO_5047178486" evidence="1">
    <location>
        <begin position="30"/>
        <end position="215"/>
    </location>
</feature>
<feature type="signal peptide" evidence="1">
    <location>
        <begin position="1"/>
        <end position="29"/>
    </location>
</feature>
<evidence type="ECO:0000256" key="1">
    <source>
        <dbReference type="SAM" id="SignalP"/>
    </source>
</evidence>
<keyword evidence="1" id="KW-0732">Signal</keyword>
<evidence type="ECO:0000313" key="4">
    <source>
        <dbReference type="Proteomes" id="UP001240447"/>
    </source>
</evidence>
<proteinExistence type="predicted"/>
<dbReference type="CDD" id="cd12797">
    <property type="entry name" value="M23_peptidase"/>
    <property type="match status" value="1"/>
</dbReference>
<dbReference type="Pfam" id="PF01551">
    <property type="entry name" value="Peptidase_M23"/>
    <property type="match status" value="1"/>
</dbReference>
<evidence type="ECO:0000259" key="2">
    <source>
        <dbReference type="Pfam" id="PF01551"/>
    </source>
</evidence>